<keyword evidence="2" id="KW-1185">Reference proteome</keyword>
<organism evidence="1 2">
    <name type="scientific">Parvibaculum lavamentivorans (strain DS-1 / DSM 13023 / NCIMB 13966)</name>
    <dbReference type="NCBI Taxonomy" id="402881"/>
    <lineage>
        <taxon>Bacteria</taxon>
        <taxon>Pseudomonadati</taxon>
        <taxon>Pseudomonadota</taxon>
        <taxon>Alphaproteobacteria</taxon>
        <taxon>Hyphomicrobiales</taxon>
        <taxon>Parvibaculaceae</taxon>
        <taxon>Parvibaculum</taxon>
    </lineage>
</organism>
<evidence type="ECO:0000313" key="2">
    <source>
        <dbReference type="Proteomes" id="UP000006377"/>
    </source>
</evidence>
<protein>
    <submittedName>
        <fullName evidence="1">Uncharacterized protein</fullName>
    </submittedName>
</protein>
<dbReference type="Proteomes" id="UP000006377">
    <property type="component" value="Chromosome"/>
</dbReference>
<dbReference type="Pfam" id="PF10983">
    <property type="entry name" value="DUF2793"/>
    <property type="match status" value="1"/>
</dbReference>
<reference evidence="1 2" key="1">
    <citation type="journal article" date="2011" name="Stand. Genomic Sci.">
        <title>Complete genome sequence of Parvibaculum lavamentivorans type strain (DS-1(T)).</title>
        <authorList>
            <person name="Schleheck D."/>
            <person name="Weiss M."/>
            <person name="Pitluck S."/>
            <person name="Bruce D."/>
            <person name="Land M.L."/>
            <person name="Han S."/>
            <person name="Saunders E."/>
            <person name="Tapia R."/>
            <person name="Detter C."/>
            <person name="Brettin T."/>
            <person name="Han J."/>
            <person name="Woyke T."/>
            <person name="Goodwin L."/>
            <person name="Pennacchio L."/>
            <person name="Nolan M."/>
            <person name="Cook A.M."/>
            <person name="Kjelleberg S."/>
            <person name="Thomas T."/>
        </authorList>
    </citation>
    <scope>NUCLEOTIDE SEQUENCE [LARGE SCALE GENOMIC DNA]</scope>
    <source>
        <strain evidence="2">DS-1 / DSM 13023 / NCIMB 13966</strain>
    </source>
</reference>
<dbReference type="RefSeq" id="WP_012109797.1">
    <property type="nucleotide sequence ID" value="NC_009719.1"/>
</dbReference>
<dbReference type="InterPro" id="IPR021251">
    <property type="entry name" value="DUF2793"/>
</dbReference>
<dbReference type="AlphaFoldDB" id="A7HRL0"/>
<name>A7HRL0_PARL1</name>
<dbReference type="KEGG" id="pla:Plav_0920"/>
<sequence length="238" mass="24607">MSDSTHLGLPYLEAAQAQKHVTVNEALRRLDALVQLSIVSRSLATPPDAPEEGARYIVAPSPTDMWEGRAGKVAAFIDGAWVFFMPGDGWRAWDEEAGELLVRSGGTWNTVGGAGGPTSAHGATTRMSIVEGDHVLAAGTASTPDFMIPDRGIVLGVTGHVIEAVTGASAWHLGVADDPERYGNYIGVAPGSTVIGVSGMPCAYYGATPLLVTAQGAAFTGGKLRLAIHCLELTGPAA</sequence>
<dbReference type="EMBL" id="CP000774">
    <property type="protein sequence ID" value="ABS62543.1"/>
    <property type="molecule type" value="Genomic_DNA"/>
</dbReference>
<dbReference type="STRING" id="402881.Plav_0920"/>
<accession>A7HRL0</accession>
<evidence type="ECO:0000313" key="1">
    <source>
        <dbReference type="EMBL" id="ABS62543.1"/>
    </source>
</evidence>
<proteinExistence type="predicted"/>
<dbReference type="OrthoDB" id="564699at2"/>
<gene>
    <name evidence="1" type="ordered locus">Plav_0920</name>
</gene>
<dbReference type="eggNOG" id="ENOG502ZTYG">
    <property type="taxonomic scope" value="Bacteria"/>
</dbReference>
<dbReference type="HOGENOM" id="CLU_102093_0_0_5"/>